<keyword evidence="3" id="KW-1185">Reference proteome</keyword>
<keyword evidence="1" id="KW-0472">Membrane</keyword>
<dbReference type="STRING" id="649333.SAMN04487989_101828"/>
<dbReference type="Proteomes" id="UP000198705">
    <property type="component" value="Unassembled WGS sequence"/>
</dbReference>
<evidence type="ECO:0000313" key="2">
    <source>
        <dbReference type="EMBL" id="SFN49638.1"/>
    </source>
</evidence>
<sequence>MLGNVNFVELLDSNFVLFVLFVLFITKNPSLILNLKSKTNKTSKN</sequence>
<dbReference type="AlphaFoldDB" id="A0A1I4ZHF6"/>
<proteinExistence type="predicted"/>
<evidence type="ECO:0000256" key="1">
    <source>
        <dbReference type="SAM" id="Phobius"/>
    </source>
</evidence>
<accession>A0A1I4ZHF6</accession>
<name>A0A1I4ZHF6_9FLAO</name>
<keyword evidence="1" id="KW-1133">Transmembrane helix</keyword>
<evidence type="ECO:0000313" key="3">
    <source>
        <dbReference type="Proteomes" id="UP000198705"/>
    </source>
</evidence>
<gene>
    <name evidence="2" type="ORF">SAMN04487989_101828</name>
</gene>
<dbReference type="EMBL" id="FOVN01000001">
    <property type="protein sequence ID" value="SFN49638.1"/>
    <property type="molecule type" value="Genomic_DNA"/>
</dbReference>
<keyword evidence="1" id="KW-0812">Transmembrane</keyword>
<protein>
    <submittedName>
        <fullName evidence="2">Uncharacterized protein</fullName>
    </submittedName>
</protein>
<reference evidence="3" key="1">
    <citation type="submission" date="2016-10" db="EMBL/GenBank/DDBJ databases">
        <authorList>
            <person name="Varghese N."/>
            <person name="Submissions S."/>
        </authorList>
    </citation>
    <scope>NUCLEOTIDE SEQUENCE [LARGE SCALE GENOMIC DNA]</scope>
    <source>
        <strain evidence="3">DSM 23925</strain>
    </source>
</reference>
<organism evidence="2 3">
    <name type="scientific">Bizionia echini</name>
    <dbReference type="NCBI Taxonomy" id="649333"/>
    <lineage>
        <taxon>Bacteria</taxon>
        <taxon>Pseudomonadati</taxon>
        <taxon>Bacteroidota</taxon>
        <taxon>Flavobacteriia</taxon>
        <taxon>Flavobacteriales</taxon>
        <taxon>Flavobacteriaceae</taxon>
        <taxon>Bizionia</taxon>
    </lineage>
</organism>
<feature type="transmembrane region" description="Helical" evidence="1">
    <location>
        <begin position="15"/>
        <end position="35"/>
    </location>
</feature>